<evidence type="ECO:0000313" key="1">
    <source>
        <dbReference type="EMBL" id="CAG8828897.1"/>
    </source>
</evidence>
<proteinExistence type="predicted"/>
<evidence type="ECO:0000313" key="2">
    <source>
        <dbReference type="Proteomes" id="UP000789920"/>
    </source>
</evidence>
<dbReference type="Proteomes" id="UP000789920">
    <property type="component" value="Unassembled WGS sequence"/>
</dbReference>
<comment type="caution">
    <text evidence="1">The sequence shown here is derived from an EMBL/GenBank/DDBJ whole genome shotgun (WGS) entry which is preliminary data.</text>
</comment>
<keyword evidence="2" id="KW-1185">Reference proteome</keyword>
<feature type="non-terminal residue" evidence="1">
    <location>
        <position position="1"/>
    </location>
</feature>
<dbReference type="EMBL" id="CAJVQC010096284">
    <property type="protein sequence ID" value="CAG8828897.1"/>
    <property type="molecule type" value="Genomic_DNA"/>
</dbReference>
<organism evidence="1 2">
    <name type="scientific">Racocetra persica</name>
    <dbReference type="NCBI Taxonomy" id="160502"/>
    <lineage>
        <taxon>Eukaryota</taxon>
        <taxon>Fungi</taxon>
        <taxon>Fungi incertae sedis</taxon>
        <taxon>Mucoromycota</taxon>
        <taxon>Glomeromycotina</taxon>
        <taxon>Glomeromycetes</taxon>
        <taxon>Diversisporales</taxon>
        <taxon>Gigasporaceae</taxon>
        <taxon>Racocetra</taxon>
    </lineage>
</organism>
<name>A0ACA9S7L6_9GLOM</name>
<sequence length="105" mass="12203">CYGDEKGSNNTHILSRVKNLSRAVYNCSEAWMNFGNADLILNGRRGSCKQNNYEKRILDSFTQNNYEKEVLIRKKNISTKLVEFVIDEFETFIVKKVTKLTLFSL</sequence>
<accession>A0ACA9S7L6</accession>
<reference evidence="1" key="1">
    <citation type="submission" date="2021-06" db="EMBL/GenBank/DDBJ databases">
        <authorList>
            <person name="Kallberg Y."/>
            <person name="Tangrot J."/>
            <person name="Rosling A."/>
        </authorList>
    </citation>
    <scope>NUCLEOTIDE SEQUENCE</scope>
    <source>
        <strain evidence="1">MA461A</strain>
    </source>
</reference>
<gene>
    <name evidence="1" type="ORF">RPERSI_LOCUS27364</name>
</gene>
<protein>
    <submittedName>
        <fullName evidence="1">116_t:CDS:1</fullName>
    </submittedName>
</protein>